<dbReference type="STRING" id="41688.A0A2N3NCT5"/>
<dbReference type="InterPro" id="IPR036770">
    <property type="entry name" value="Ankyrin_rpt-contain_sf"/>
</dbReference>
<reference evidence="5 6" key="1">
    <citation type="journal article" date="2017" name="G3 (Bethesda)">
        <title>First Draft Genome Sequence of the Pathogenic Fungus Lomentospora prolificans (Formerly Scedosporium prolificans).</title>
        <authorList>
            <person name="Luo R."/>
            <person name="Zimin A."/>
            <person name="Workman R."/>
            <person name="Fan Y."/>
            <person name="Pertea G."/>
            <person name="Grossman N."/>
            <person name="Wear M.P."/>
            <person name="Jia B."/>
            <person name="Miller H."/>
            <person name="Casadevall A."/>
            <person name="Timp W."/>
            <person name="Zhang S.X."/>
            <person name="Salzberg S.L."/>
        </authorList>
    </citation>
    <scope>NUCLEOTIDE SEQUENCE [LARGE SCALE GENOMIC DNA]</scope>
    <source>
        <strain evidence="5 6">JHH-5317</strain>
    </source>
</reference>
<dbReference type="InterPro" id="IPR002110">
    <property type="entry name" value="Ankyrin_rpt"/>
</dbReference>
<evidence type="ECO:0000259" key="4">
    <source>
        <dbReference type="Pfam" id="PF24521"/>
    </source>
</evidence>
<feature type="domain" description="DUF7593" evidence="3">
    <location>
        <begin position="1337"/>
        <end position="1497"/>
    </location>
</feature>
<evidence type="ECO:0000313" key="5">
    <source>
        <dbReference type="EMBL" id="PKS10264.1"/>
    </source>
</evidence>
<feature type="compositionally biased region" description="Polar residues" evidence="2">
    <location>
        <begin position="978"/>
        <end position="987"/>
    </location>
</feature>
<comment type="caution">
    <text evidence="5">The sequence shown here is derived from an EMBL/GenBank/DDBJ whole genome shotgun (WGS) entry which is preliminary data.</text>
</comment>
<dbReference type="Pfam" id="PF12796">
    <property type="entry name" value="Ank_2"/>
    <property type="match status" value="1"/>
</dbReference>
<feature type="compositionally biased region" description="Basic and acidic residues" evidence="2">
    <location>
        <begin position="113"/>
        <end position="150"/>
    </location>
</feature>
<feature type="compositionally biased region" description="Low complexity" evidence="2">
    <location>
        <begin position="154"/>
        <end position="166"/>
    </location>
</feature>
<feature type="compositionally biased region" description="Basic and acidic residues" evidence="2">
    <location>
        <begin position="998"/>
        <end position="1022"/>
    </location>
</feature>
<sequence length="1670" mass="190227">MDAQNAAGPDKTKPAAAAASDSSKRSDHDADQTRLSASTSANPSVTASKPSSNADKDAKPNTIPSADAGDDRSTADGANSDAETIVLPGKDGHSPSKVRKVKHENKSDDEDLTTLRKQRDRDRDHVGPRDKERDKDIPHGREKDRERDRSAIMGASGSNSAGPSPSFKKKRLPDKISDNKPSLPAPGQRNRDVSASTPTSPPSKRHISTDANPSSHPDSDSDNPHRRSPNASKDRIKSDKLVPHKRKIPKFESEDEEDQRKARRQRTAPASTGPSGTDSHPSKHGRDSQRPSKPHDQTSTYGRSVSPHGRPHRRSASTQLPAQSITGLSQKKKRVPAPLQSTDYHSDDSSASGSPHPRSSKLRSLATPATADSAISPAKMAPHKKHLDAHGQTFLARACARGEYEQAKQRLTERPEDLNVADYAGNTPLQIAAINGCEDIVKLLIEAGCNLDCVNYDKDTPLLDAVDNGHLGVIKLLLDANVNPRKANVHGEEPIDRVNDEMDNADEIRALLTRARQRVGDRRRTSEEHHIERTDSRPSHGPESPRRSPAASSHAVASGRRSTNVRSTKTSNHLLYMPMDDKTLRQAAGRGDEETVTRILQVRDGCDDPEAMVNAARGGHDLVMQLLLALGGANPDPPPVANVAPDVATPMLAAIGQENIKVVQLLLDQTNFDPTRRFKGDTYYEIARRRAGPNWKEEEHILQKAYEDYKKSRSKDSSKKSPSRRDREKEKEERELKRASRNEAREESARSLKRTASSPARDVDSKKKVISSKTTSSPKEKKRTESSSRHDDHTSPKRGPGRPKKDDRVPSITVSDRENSPAVHRQTKAKRAESDLAAVSSEGENTKPRRKLISKGELRSEREKQRRTSQVSTGSSMKDPASPQDSRTDDHAEKEKIKGEKYHDRTKAIKRDESKDRLSVSGENSSKRHRSSATPPHSVSGDKDDSEVPTKRRRLDTDGKERRPKLASSTSEDRPGKSSLSREQSLARSMKSAKAGGKAREDDDKKEQKIKKSSDPNRRESAKSTSSEKSIHVKHEDDVDMADAPPPSVSHNEEPEAKSETKAKDGQQSSQEKRRSADDAETASRDEKKRRDAEEREKERERKRKREEEEAKRLEEAKRKEEEERKRQKEEEEKKRRVEEEKERKRKEEEGQKRKEEEERKRREEEERKKKQEEEERKKKQEEEERKKKQEEEERKKKEEEERKKKEEEERLRKKEEEERLRKKEEEERLRKEAEERKKREEEEEEERKRKEEERKRKEEEERRRKEEEERKRKEEELRKQREKEERLHREQLAREAEAARRKREEEERREREHRERQRAAREAEIRRQREEQERIRLAKLPPLLRWLDTCPNPKSADVAQKFKKMQGIRYDTIRPEATGSADGREQWVLNTQVALLLGEKDLRLSRYTAWDRIPVSNLAKKVIWRLESERYALVSESMFELGLQLPNYYGEGVDPQKMSYSITERLRGEAWDKFLNLDMFFVKLSDLMFIVPTIPHLRGIKLSVEYRELPENESHLFGWKAPQKWRQDPDSDRFYGFAPRSKYYINGSLVGEEKPGLSATSNRPFPEKRVPRRNGLQQVFPNDPEYARLCKEQGLEHLLEECQNAAPLANGVQTNGQPLTAQGPNGTANAELDTAAGCNAAAVASSYDMHPPQHHRHRPLVNGVNGTSN</sequence>
<evidence type="ECO:0000256" key="2">
    <source>
        <dbReference type="SAM" id="MobiDB-lite"/>
    </source>
</evidence>
<feature type="compositionally biased region" description="Low complexity" evidence="2">
    <location>
        <begin position="1"/>
        <end position="21"/>
    </location>
</feature>
<keyword evidence="1" id="KW-0040">ANK repeat</keyword>
<proteinExistence type="predicted"/>
<feature type="compositionally biased region" description="Basic and acidic residues" evidence="2">
    <location>
        <begin position="280"/>
        <end position="296"/>
    </location>
</feature>
<dbReference type="SMART" id="SM00248">
    <property type="entry name" value="ANK"/>
    <property type="match status" value="5"/>
</dbReference>
<dbReference type="Proteomes" id="UP000233524">
    <property type="component" value="Unassembled WGS sequence"/>
</dbReference>
<feature type="compositionally biased region" description="Polar residues" evidence="2">
    <location>
        <begin position="560"/>
        <end position="572"/>
    </location>
</feature>
<feature type="compositionally biased region" description="Low complexity" evidence="2">
    <location>
        <begin position="547"/>
        <end position="558"/>
    </location>
</feature>
<feature type="compositionally biased region" description="Polar residues" evidence="2">
    <location>
        <begin position="268"/>
        <end position="279"/>
    </location>
</feature>
<organism evidence="5 6">
    <name type="scientific">Lomentospora prolificans</name>
    <dbReference type="NCBI Taxonomy" id="41688"/>
    <lineage>
        <taxon>Eukaryota</taxon>
        <taxon>Fungi</taxon>
        <taxon>Dikarya</taxon>
        <taxon>Ascomycota</taxon>
        <taxon>Pezizomycotina</taxon>
        <taxon>Sordariomycetes</taxon>
        <taxon>Hypocreomycetidae</taxon>
        <taxon>Microascales</taxon>
        <taxon>Microascaceae</taxon>
        <taxon>Lomentospora</taxon>
    </lineage>
</organism>
<evidence type="ECO:0000256" key="1">
    <source>
        <dbReference type="PROSITE-ProRule" id="PRU00023"/>
    </source>
</evidence>
<protein>
    <submittedName>
        <fullName evidence="5">Uncharacterized protein</fullName>
    </submittedName>
</protein>
<dbReference type="PROSITE" id="PS50088">
    <property type="entry name" value="ANK_REPEAT"/>
    <property type="match status" value="2"/>
</dbReference>
<feature type="compositionally biased region" description="Basic and acidic residues" evidence="2">
    <location>
        <begin position="886"/>
        <end position="918"/>
    </location>
</feature>
<dbReference type="InParanoid" id="A0A2N3NCT5"/>
<feature type="compositionally biased region" description="Basic and acidic residues" evidence="2">
    <location>
        <begin position="803"/>
        <end position="819"/>
    </location>
</feature>
<feature type="region of interest" description="Disordered" evidence="2">
    <location>
        <begin position="1650"/>
        <end position="1670"/>
    </location>
</feature>
<feature type="region of interest" description="Disordered" evidence="2">
    <location>
        <begin position="517"/>
        <end position="572"/>
    </location>
</feature>
<feature type="compositionally biased region" description="Basic and acidic residues" evidence="2">
    <location>
        <begin position="22"/>
        <end position="32"/>
    </location>
</feature>
<feature type="repeat" description="ANK" evidence="1">
    <location>
        <begin position="457"/>
        <end position="489"/>
    </location>
</feature>
<dbReference type="PROSITE" id="PS50297">
    <property type="entry name" value="ANK_REP_REGION"/>
    <property type="match status" value="1"/>
</dbReference>
<evidence type="ECO:0000259" key="3">
    <source>
        <dbReference type="Pfam" id="PF24513"/>
    </source>
</evidence>
<feature type="region of interest" description="Disordered" evidence="2">
    <location>
        <begin position="1"/>
        <end position="386"/>
    </location>
</feature>
<dbReference type="EMBL" id="NLAX01000008">
    <property type="protein sequence ID" value="PKS10264.1"/>
    <property type="molecule type" value="Genomic_DNA"/>
</dbReference>
<evidence type="ECO:0000313" key="6">
    <source>
        <dbReference type="Proteomes" id="UP000233524"/>
    </source>
</evidence>
<dbReference type="PANTHER" id="PTHR24149">
    <property type="entry name" value="ANKYRIN REPEAT DOMAIN-CONTAINING PROTEIN 12"/>
    <property type="match status" value="1"/>
</dbReference>
<dbReference type="InterPro" id="IPR056015">
    <property type="entry name" value="DUF7593"/>
</dbReference>
<dbReference type="VEuPathDB" id="FungiDB:jhhlp_002014"/>
<feature type="compositionally biased region" description="Basic and acidic residues" evidence="2">
    <location>
        <begin position="232"/>
        <end position="242"/>
    </location>
</feature>
<feature type="compositionally biased region" description="Basic and acidic residues" evidence="2">
    <location>
        <begin position="940"/>
        <end position="961"/>
    </location>
</feature>
<dbReference type="Pfam" id="PF24521">
    <property type="entry name" value="Ank_KRIT1"/>
    <property type="match status" value="1"/>
</dbReference>
<feature type="compositionally biased region" description="Basic and acidic residues" evidence="2">
    <location>
        <begin position="854"/>
        <end position="866"/>
    </location>
</feature>
<dbReference type="Gene3D" id="1.25.40.20">
    <property type="entry name" value="Ankyrin repeat-containing domain"/>
    <property type="match status" value="2"/>
</dbReference>
<feature type="compositionally biased region" description="Basic and acidic residues" evidence="2">
    <location>
        <begin position="518"/>
        <end position="546"/>
    </location>
</feature>
<dbReference type="InterPro" id="IPR056485">
    <property type="entry name" value="ARM_KRIT1"/>
</dbReference>
<feature type="compositionally biased region" description="Basic and acidic residues" evidence="2">
    <location>
        <begin position="1051"/>
        <end position="1326"/>
    </location>
</feature>
<dbReference type="SUPFAM" id="SSF48403">
    <property type="entry name" value="Ankyrin repeat"/>
    <property type="match status" value="1"/>
</dbReference>
<feature type="compositionally biased region" description="Polar residues" evidence="2">
    <location>
        <begin position="33"/>
        <end position="53"/>
    </location>
</feature>
<accession>A0A2N3NCT5</accession>
<feature type="domain" description="KRIT1 ARM-repeats" evidence="4">
    <location>
        <begin position="565"/>
        <end position="711"/>
    </location>
</feature>
<feature type="compositionally biased region" description="Basic and acidic residues" evidence="2">
    <location>
        <begin position="706"/>
        <end position="750"/>
    </location>
</feature>
<dbReference type="InterPro" id="IPR053210">
    <property type="entry name" value="ANKRD12"/>
</dbReference>
<gene>
    <name evidence="5" type="ORF">jhhlp_002014</name>
</gene>
<feature type="region of interest" description="Disordered" evidence="2">
    <location>
        <begin position="706"/>
        <end position="1326"/>
    </location>
</feature>
<dbReference type="Pfam" id="PF24513">
    <property type="entry name" value="DUF7593"/>
    <property type="match status" value="1"/>
</dbReference>
<feature type="compositionally biased region" description="Basic and acidic residues" evidence="2">
    <location>
        <begin position="778"/>
        <end position="795"/>
    </location>
</feature>
<keyword evidence="6" id="KW-1185">Reference proteome</keyword>
<dbReference type="PANTHER" id="PTHR24149:SF14">
    <property type="entry name" value="ANKYRIN REPEAT DOMAIN 12"/>
    <property type="match status" value="1"/>
</dbReference>
<dbReference type="OrthoDB" id="194358at2759"/>
<feature type="repeat" description="ANK" evidence="1">
    <location>
        <begin position="424"/>
        <end position="456"/>
    </location>
</feature>
<dbReference type="GO" id="GO:0005654">
    <property type="term" value="C:nucleoplasm"/>
    <property type="evidence" value="ECO:0007669"/>
    <property type="project" value="TreeGrafter"/>
</dbReference>
<name>A0A2N3NCT5_9PEZI</name>
<feature type="compositionally biased region" description="Polar residues" evidence="2">
    <location>
        <begin position="316"/>
        <end position="329"/>
    </location>
</feature>